<name>A0A562ZS67_9BURK</name>
<dbReference type="EMBL" id="VOBQ01000008">
    <property type="protein sequence ID" value="TWO71440.1"/>
    <property type="molecule type" value="Genomic_DNA"/>
</dbReference>
<evidence type="ECO:0000256" key="1">
    <source>
        <dbReference type="SAM" id="SignalP"/>
    </source>
</evidence>
<keyword evidence="1" id="KW-0732">Signal</keyword>
<dbReference type="Proteomes" id="UP000318199">
    <property type="component" value="Unassembled WGS sequence"/>
</dbReference>
<evidence type="ECO:0000313" key="4">
    <source>
        <dbReference type="Proteomes" id="UP000318199"/>
    </source>
</evidence>
<evidence type="ECO:0000313" key="3">
    <source>
        <dbReference type="EMBL" id="TWO71440.1"/>
    </source>
</evidence>
<dbReference type="InterPro" id="IPR008258">
    <property type="entry name" value="Transglycosylase_SLT_dom_1"/>
</dbReference>
<feature type="signal peptide" evidence="1">
    <location>
        <begin position="1"/>
        <end position="28"/>
    </location>
</feature>
<protein>
    <submittedName>
        <fullName evidence="3">Lytic transglycosylase domain-containing protein</fullName>
    </submittedName>
</protein>
<feature type="domain" description="Transglycosylase SLT" evidence="2">
    <location>
        <begin position="47"/>
        <end position="142"/>
    </location>
</feature>
<proteinExistence type="predicted"/>
<dbReference type="RefSeq" id="WP_145893051.1">
    <property type="nucleotide sequence ID" value="NZ_VOBQ01000008.1"/>
</dbReference>
<gene>
    <name evidence="3" type="ORF">FN976_11015</name>
</gene>
<reference evidence="3 4" key="1">
    <citation type="submission" date="2019-07" db="EMBL/GenBank/DDBJ databases">
        <title>Caenimonas sedimenti sp. nov., isolated from activated sludge.</title>
        <authorList>
            <person name="Xu J."/>
        </authorList>
    </citation>
    <scope>NUCLEOTIDE SEQUENCE [LARGE SCALE GENOMIC DNA]</scope>
    <source>
        <strain evidence="3 4">HX-9-20</strain>
    </source>
</reference>
<sequence length="208" mass="22014">MNIRPSYLSPSRRAWALAALACAGGAWAQPTDLSSVPANLDAHAPCVAAAARYHVVNPWILRAILSVESGFNPAAFNRNANGSIDVGMAQINSIHFGRLAAHNVTPADLMDGCKATYVAAWHLAQQLRAHGNTWYGIGTYHSASPCHNQRYAGLIWNRLVGWRVVPGPTLAVKSQAQCGYVAPRAAGRRSVAAGASTTSTSVAFDAPQ</sequence>
<organism evidence="3 4">
    <name type="scientific">Caenimonas sedimenti</name>
    <dbReference type="NCBI Taxonomy" id="2596921"/>
    <lineage>
        <taxon>Bacteria</taxon>
        <taxon>Pseudomonadati</taxon>
        <taxon>Pseudomonadota</taxon>
        <taxon>Betaproteobacteria</taxon>
        <taxon>Burkholderiales</taxon>
        <taxon>Comamonadaceae</taxon>
        <taxon>Caenimonas</taxon>
    </lineage>
</organism>
<accession>A0A562ZS67</accession>
<dbReference type="Gene3D" id="1.10.530.10">
    <property type="match status" value="1"/>
</dbReference>
<dbReference type="Pfam" id="PF01464">
    <property type="entry name" value="SLT"/>
    <property type="match status" value="1"/>
</dbReference>
<dbReference type="SUPFAM" id="SSF53955">
    <property type="entry name" value="Lysozyme-like"/>
    <property type="match status" value="1"/>
</dbReference>
<dbReference type="AlphaFoldDB" id="A0A562ZS67"/>
<feature type="chain" id="PRO_5022224204" evidence="1">
    <location>
        <begin position="29"/>
        <end position="208"/>
    </location>
</feature>
<dbReference type="OrthoDB" id="9808681at2"/>
<evidence type="ECO:0000259" key="2">
    <source>
        <dbReference type="Pfam" id="PF01464"/>
    </source>
</evidence>
<dbReference type="CDD" id="cd13400">
    <property type="entry name" value="LT_IagB-like"/>
    <property type="match status" value="1"/>
</dbReference>
<dbReference type="InterPro" id="IPR023346">
    <property type="entry name" value="Lysozyme-like_dom_sf"/>
</dbReference>
<keyword evidence="4" id="KW-1185">Reference proteome</keyword>
<comment type="caution">
    <text evidence="3">The sequence shown here is derived from an EMBL/GenBank/DDBJ whole genome shotgun (WGS) entry which is preliminary data.</text>
</comment>